<sequence>MRKIKRLTSLCIFFTLWIALISSGCTPNGGPATTVKDFDQLLTSLHQRGKYVFEDLSWLISKEEVMKQKQLNDSHSVRDDLLKIEGTFPFNNSSLEQTVLFIFDDDKFVSGEYLFSTTNQDQFIKFCEELKTRLKKSLPEPFGNDLSVLNNAKNIGAQGKSVMWKGEDGSYLRINLFTTAQEGDKMRYTVQIKSESPAPERKGLQ</sequence>
<dbReference type="RefSeq" id="WP_025747797.1">
    <property type="nucleotide sequence ID" value="NZ_FOXR01000063.1"/>
</dbReference>
<feature type="chain" id="PRO_5042947840" description="Lipoprotein" evidence="1">
    <location>
        <begin position="25"/>
        <end position="205"/>
    </location>
</feature>
<evidence type="ECO:0008006" key="4">
    <source>
        <dbReference type="Google" id="ProtNLM"/>
    </source>
</evidence>
<organism evidence="2 3">
    <name type="scientific">Caldicoprobacter faecalis</name>
    <dbReference type="NCBI Taxonomy" id="937334"/>
    <lineage>
        <taxon>Bacteria</taxon>
        <taxon>Bacillati</taxon>
        <taxon>Bacillota</taxon>
        <taxon>Clostridia</taxon>
        <taxon>Caldicoprobacterales</taxon>
        <taxon>Caldicoprobacteraceae</taxon>
        <taxon>Caldicoprobacter</taxon>
    </lineage>
</organism>
<gene>
    <name evidence="2" type="ORF">SAMN05444406_1633</name>
</gene>
<dbReference type="Proteomes" id="UP000198577">
    <property type="component" value="Unassembled WGS sequence"/>
</dbReference>
<protein>
    <recommendedName>
        <fullName evidence="4">Lipoprotein</fullName>
    </recommendedName>
</protein>
<evidence type="ECO:0000313" key="2">
    <source>
        <dbReference type="EMBL" id="SFQ47267.1"/>
    </source>
</evidence>
<name>A0A1I5YTT3_9FIRM</name>
<evidence type="ECO:0000256" key="1">
    <source>
        <dbReference type="SAM" id="SignalP"/>
    </source>
</evidence>
<accession>A0A1I5YTT3</accession>
<feature type="signal peptide" evidence="1">
    <location>
        <begin position="1"/>
        <end position="24"/>
    </location>
</feature>
<dbReference type="PROSITE" id="PS51257">
    <property type="entry name" value="PROKAR_LIPOPROTEIN"/>
    <property type="match status" value="1"/>
</dbReference>
<keyword evidence="3" id="KW-1185">Reference proteome</keyword>
<dbReference type="AlphaFoldDB" id="A0A1I5YTT3"/>
<proteinExistence type="predicted"/>
<evidence type="ECO:0000313" key="3">
    <source>
        <dbReference type="Proteomes" id="UP000198577"/>
    </source>
</evidence>
<dbReference type="EMBL" id="FOXR01000063">
    <property type="protein sequence ID" value="SFQ47267.1"/>
    <property type="molecule type" value="Genomic_DNA"/>
</dbReference>
<keyword evidence="1" id="KW-0732">Signal</keyword>
<dbReference type="OrthoDB" id="2621032at2"/>
<reference evidence="2 3" key="1">
    <citation type="submission" date="2016-10" db="EMBL/GenBank/DDBJ databases">
        <authorList>
            <person name="de Groot N.N."/>
        </authorList>
    </citation>
    <scope>NUCLEOTIDE SEQUENCE [LARGE SCALE GENOMIC DNA]</scope>
    <source>
        <strain evidence="2 3">DSM 20678</strain>
    </source>
</reference>